<dbReference type="Proteomes" id="UP000265618">
    <property type="component" value="Unassembled WGS sequence"/>
</dbReference>
<sequence>MVKKLTVFVEECETNKVLAETRDAYLFLDGIGHDSLLYGDYSGSCLRTDTLLEDGSIRQEVIHKVEEEEIEWCTTRWNGSYDALWCVGGVIYRYQGTEVTCVPLDRSPSSSFRASLPGPDSSAKTGESDTHLWFTLDNRCYLVLQFWKIGTNHCRYFERGATYCFDPEKDGFGDRQKRIDVISFHQRLAGDPVMSMFPADQFTEPSYMDYVSAGAYGLYAENIHRVLLEILKEKICTPLGVRTTLWSLKAIIAGDHVCRDNPKHKAETERLNKIIMDGCISEGGALTVLMDTLRDEHESPDCDPKTVNIIIMVIGCLSFSALSNPILCATPFRQLMGSVLKRHKMDAAIVEHAGYINHKICNCLRWDNPRAADSYATQILNILIASLRMGIHTKDREVSLAAFNAILMVVKPDMSARLVNKKLHTLCVRALNAFPELESMTPALKLLTLMAKASEPEVCAAFLAAGVVKACRGVIGRYPKNTALVGTTLALLMSLKDDSALYSEGVPQYVLDTVSTCPQDGQTTAEVVVYMARVLVQAPESQAFIADPVTLTSLFNLLSTLDDTEGEGVAPLIITTLFTIIGTLYANDRSCLQDLQDVVEMAEKHHPEEPSFGRMAKLLETARTCDVPPDAIEPAHADPVTAGFLSILFGNTLLSSIASCREPRSEEFNSETFGPIGYTTYELSVAVPRVMSSALERALESGDQHFDPEQYPFGVCVEWLDCPPTLSMRQPHLQRVNAHRTLVLKSTFLCKRENTFAMVGRTSIGTTEEDQVYAPTYAALITAHSLLPPLLVPGTPLSLVEQMWHNVCRAHPNLAVGALVPYLSPYPVRPLWAVQMDEATLGSELDGVVVDKGGAYVVASMLSGLHTERDRSED</sequence>
<protein>
    <submittedName>
        <fullName evidence="1">Uncharacterized protein</fullName>
    </submittedName>
</protein>
<reference evidence="1 2" key="1">
    <citation type="journal article" date="2018" name="PLoS ONE">
        <title>The draft genome of Kipferlia bialata reveals reductive genome evolution in fornicate parasites.</title>
        <authorList>
            <person name="Tanifuji G."/>
            <person name="Takabayashi S."/>
            <person name="Kume K."/>
            <person name="Takagi M."/>
            <person name="Nakayama T."/>
            <person name="Kamikawa R."/>
            <person name="Inagaki Y."/>
            <person name="Hashimoto T."/>
        </authorList>
    </citation>
    <scope>NUCLEOTIDE SEQUENCE [LARGE SCALE GENOMIC DNA]</scope>
    <source>
        <strain evidence="1">NY0173</strain>
    </source>
</reference>
<proteinExistence type="predicted"/>
<feature type="non-terminal residue" evidence="1">
    <location>
        <position position="1"/>
    </location>
</feature>
<comment type="caution">
    <text evidence="1">The sequence shown here is derived from an EMBL/GenBank/DDBJ whole genome shotgun (WGS) entry which is preliminary data.</text>
</comment>
<evidence type="ECO:0000313" key="2">
    <source>
        <dbReference type="Proteomes" id="UP000265618"/>
    </source>
</evidence>
<organism evidence="1 2">
    <name type="scientific">Kipferlia bialata</name>
    <dbReference type="NCBI Taxonomy" id="797122"/>
    <lineage>
        <taxon>Eukaryota</taxon>
        <taxon>Metamonada</taxon>
        <taxon>Carpediemonas-like organisms</taxon>
        <taxon>Kipferlia</taxon>
    </lineage>
</organism>
<dbReference type="InterPro" id="IPR011989">
    <property type="entry name" value="ARM-like"/>
</dbReference>
<dbReference type="Gene3D" id="1.25.10.10">
    <property type="entry name" value="Leucine-rich Repeat Variant"/>
    <property type="match status" value="1"/>
</dbReference>
<keyword evidence="2" id="KW-1185">Reference proteome</keyword>
<dbReference type="InterPro" id="IPR016024">
    <property type="entry name" value="ARM-type_fold"/>
</dbReference>
<gene>
    <name evidence="1" type="ORF">KIPB_002588</name>
</gene>
<dbReference type="AlphaFoldDB" id="A0A9K3CQV3"/>
<dbReference type="EMBL" id="BDIP01000439">
    <property type="protein sequence ID" value="GIQ81603.1"/>
    <property type="molecule type" value="Genomic_DNA"/>
</dbReference>
<accession>A0A9K3CQV3</accession>
<name>A0A9K3CQV3_9EUKA</name>
<dbReference type="SUPFAM" id="SSF48371">
    <property type="entry name" value="ARM repeat"/>
    <property type="match status" value="1"/>
</dbReference>
<evidence type="ECO:0000313" key="1">
    <source>
        <dbReference type="EMBL" id="GIQ81603.1"/>
    </source>
</evidence>